<dbReference type="Proteomes" id="UP001066276">
    <property type="component" value="Chromosome 1_1"/>
</dbReference>
<evidence type="ECO:0000313" key="1">
    <source>
        <dbReference type="EMBL" id="KAJ1213675.1"/>
    </source>
</evidence>
<comment type="caution">
    <text evidence="1">The sequence shown here is derived from an EMBL/GenBank/DDBJ whole genome shotgun (WGS) entry which is preliminary data.</text>
</comment>
<name>A0AAV7WN75_PLEWA</name>
<accession>A0AAV7WN75</accession>
<evidence type="ECO:0000313" key="2">
    <source>
        <dbReference type="Proteomes" id="UP001066276"/>
    </source>
</evidence>
<organism evidence="1 2">
    <name type="scientific">Pleurodeles waltl</name>
    <name type="common">Iberian ribbed newt</name>
    <dbReference type="NCBI Taxonomy" id="8319"/>
    <lineage>
        <taxon>Eukaryota</taxon>
        <taxon>Metazoa</taxon>
        <taxon>Chordata</taxon>
        <taxon>Craniata</taxon>
        <taxon>Vertebrata</taxon>
        <taxon>Euteleostomi</taxon>
        <taxon>Amphibia</taxon>
        <taxon>Batrachia</taxon>
        <taxon>Caudata</taxon>
        <taxon>Salamandroidea</taxon>
        <taxon>Salamandridae</taxon>
        <taxon>Pleurodelinae</taxon>
        <taxon>Pleurodeles</taxon>
    </lineage>
</organism>
<sequence length="113" mass="11842">MEFGRMSALTPREALGRKSILQGAWRGAGVRRAPVPAPHTGGGLFNGPPKKARPSFPGCGGGTWRAARDCPCISLLVCGRGSTQAALFCGPDRSVLLSCLVFQFGPGRNLQFG</sequence>
<dbReference type="AlphaFoldDB" id="A0AAV7WN75"/>
<protein>
    <submittedName>
        <fullName evidence="1">Uncharacterized protein</fullName>
    </submittedName>
</protein>
<dbReference type="EMBL" id="JANPWB010000001">
    <property type="protein sequence ID" value="KAJ1213675.1"/>
    <property type="molecule type" value="Genomic_DNA"/>
</dbReference>
<reference evidence="1" key="1">
    <citation type="journal article" date="2022" name="bioRxiv">
        <title>Sequencing and chromosome-scale assembly of the giantPleurodeles waltlgenome.</title>
        <authorList>
            <person name="Brown T."/>
            <person name="Elewa A."/>
            <person name="Iarovenko S."/>
            <person name="Subramanian E."/>
            <person name="Araus A.J."/>
            <person name="Petzold A."/>
            <person name="Susuki M."/>
            <person name="Suzuki K.-i.T."/>
            <person name="Hayashi T."/>
            <person name="Toyoda A."/>
            <person name="Oliveira C."/>
            <person name="Osipova E."/>
            <person name="Leigh N.D."/>
            <person name="Simon A."/>
            <person name="Yun M.H."/>
        </authorList>
    </citation>
    <scope>NUCLEOTIDE SEQUENCE</scope>
    <source>
        <strain evidence="1">20211129_DDA</strain>
        <tissue evidence="1">Liver</tissue>
    </source>
</reference>
<keyword evidence="2" id="KW-1185">Reference proteome</keyword>
<proteinExistence type="predicted"/>
<gene>
    <name evidence="1" type="ORF">NDU88_001307</name>
</gene>